<evidence type="ECO:0000256" key="5">
    <source>
        <dbReference type="ARBA" id="ARBA00022989"/>
    </source>
</evidence>
<accession>A0ABP9VRH8</accession>
<evidence type="ECO:0000313" key="10">
    <source>
        <dbReference type="Proteomes" id="UP001416858"/>
    </source>
</evidence>
<feature type="transmembrane region" description="Helical" evidence="8">
    <location>
        <begin position="31"/>
        <end position="50"/>
    </location>
</feature>
<evidence type="ECO:0000256" key="4">
    <source>
        <dbReference type="ARBA" id="ARBA00022692"/>
    </source>
</evidence>
<dbReference type="InterPro" id="IPR003400">
    <property type="entry name" value="ExbD"/>
</dbReference>
<keyword evidence="7" id="KW-0653">Protein transport</keyword>
<evidence type="ECO:0000256" key="1">
    <source>
        <dbReference type="ARBA" id="ARBA00004162"/>
    </source>
</evidence>
<dbReference type="RefSeq" id="WP_345683329.1">
    <property type="nucleotide sequence ID" value="NZ_BAABRO010000003.1"/>
</dbReference>
<dbReference type="Proteomes" id="UP001416858">
    <property type="component" value="Unassembled WGS sequence"/>
</dbReference>
<evidence type="ECO:0000256" key="7">
    <source>
        <dbReference type="RuleBase" id="RU003879"/>
    </source>
</evidence>
<keyword evidence="4 7" id="KW-0812">Transmembrane</keyword>
<comment type="similarity">
    <text evidence="2 7">Belongs to the ExbD/TolR family.</text>
</comment>
<keyword evidence="5 8" id="KW-1133">Transmembrane helix</keyword>
<sequence length="158" mass="17164">MSSSISPTLPAKKGLHASLFRRGDDLDMTPMVDVTFLLLIFFMVTASFGLQRAIEMQRTPSEQPSPVVMTPVDAISSIQLQIHEQGDFAVTTTDWSLDVVGKQQLVTTLRRAVGDSSADFQLDVQVHQDANLQSLVSGLDAASIAGVTNLTVQQVEEF</sequence>
<evidence type="ECO:0000256" key="2">
    <source>
        <dbReference type="ARBA" id="ARBA00005811"/>
    </source>
</evidence>
<evidence type="ECO:0000256" key="8">
    <source>
        <dbReference type="SAM" id="Phobius"/>
    </source>
</evidence>
<dbReference type="PANTHER" id="PTHR30558:SF3">
    <property type="entry name" value="BIOPOLYMER TRANSPORT PROTEIN EXBD-RELATED"/>
    <property type="match status" value="1"/>
</dbReference>
<evidence type="ECO:0000313" key="9">
    <source>
        <dbReference type="EMBL" id="GAA5506377.1"/>
    </source>
</evidence>
<dbReference type="EMBL" id="BAABRO010000003">
    <property type="protein sequence ID" value="GAA5506377.1"/>
    <property type="molecule type" value="Genomic_DNA"/>
</dbReference>
<evidence type="ECO:0000256" key="3">
    <source>
        <dbReference type="ARBA" id="ARBA00022475"/>
    </source>
</evidence>
<keyword evidence="3" id="KW-1003">Cell membrane</keyword>
<gene>
    <name evidence="9" type="primary">tolR_1</name>
    <name evidence="9" type="ORF">Rcae01_01830</name>
</gene>
<comment type="caution">
    <text evidence="9">The sequence shown here is derived from an EMBL/GenBank/DDBJ whole genome shotgun (WGS) entry which is preliminary data.</text>
</comment>
<dbReference type="Pfam" id="PF02472">
    <property type="entry name" value="ExbD"/>
    <property type="match status" value="1"/>
</dbReference>
<organism evidence="9 10">
    <name type="scientific">Novipirellula caenicola</name>
    <dbReference type="NCBI Taxonomy" id="1536901"/>
    <lineage>
        <taxon>Bacteria</taxon>
        <taxon>Pseudomonadati</taxon>
        <taxon>Planctomycetota</taxon>
        <taxon>Planctomycetia</taxon>
        <taxon>Pirellulales</taxon>
        <taxon>Pirellulaceae</taxon>
        <taxon>Novipirellula</taxon>
    </lineage>
</organism>
<protein>
    <submittedName>
        <fullName evidence="9">Tol-Pal system protein TolR</fullName>
    </submittedName>
</protein>
<name>A0ABP9VRH8_9BACT</name>
<comment type="subcellular location">
    <subcellularLocation>
        <location evidence="1">Cell membrane</location>
        <topology evidence="1">Single-pass membrane protein</topology>
    </subcellularLocation>
    <subcellularLocation>
        <location evidence="7">Cell membrane</location>
        <topology evidence="7">Single-pass type II membrane protein</topology>
    </subcellularLocation>
</comment>
<dbReference type="PANTHER" id="PTHR30558">
    <property type="entry name" value="EXBD MEMBRANE COMPONENT OF PMF-DRIVEN MACROMOLECULE IMPORT SYSTEM"/>
    <property type="match status" value="1"/>
</dbReference>
<keyword evidence="10" id="KW-1185">Reference proteome</keyword>
<reference evidence="9 10" key="1">
    <citation type="submission" date="2024-02" db="EMBL/GenBank/DDBJ databases">
        <title>Rhodopirellula caenicola NBRC 110016.</title>
        <authorList>
            <person name="Ichikawa N."/>
            <person name="Katano-Makiyama Y."/>
            <person name="Hidaka K."/>
        </authorList>
    </citation>
    <scope>NUCLEOTIDE SEQUENCE [LARGE SCALE GENOMIC DNA]</scope>
    <source>
        <strain evidence="9 10">NBRC 110016</strain>
    </source>
</reference>
<evidence type="ECO:0000256" key="6">
    <source>
        <dbReference type="ARBA" id="ARBA00023136"/>
    </source>
</evidence>
<keyword evidence="6 8" id="KW-0472">Membrane</keyword>
<proteinExistence type="inferred from homology"/>
<keyword evidence="7" id="KW-0813">Transport</keyword>